<keyword evidence="5 7" id="KW-0786">Thiamine pyrophosphate</keyword>
<evidence type="ECO:0000313" key="12">
    <source>
        <dbReference type="Proteomes" id="UP001156905"/>
    </source>
</evidence>
<dbReference type="Proteomes" id="UP001156905">
    <property type="component" value="Unassembled WGS sequence"/>
</dbReference>
<dbReference type="InterPro" id="IPR012000">
    <property type="entry name" value="Thiamin_PyroP_enz_cen_dom"/>
</dbReference>
<dbReference type="EMBL" id="BSOW01000003">
    <property type="protein sequence ID" value="GLR84285.1"/>
    <property type="molecule type" value="Genomic_DNA"/>
</dbReference>
<evidence type="ECO:0000256" key="2">
    <source>
        <dbReference type="ARBA" id="ARBA00007812"/>
    </source>
</evidence>
<dbReference type="InterPro" id="IPR029035">
    <property type="entry name" value="DHS-like_NAD/FAD-binding_dom"/>
</dbReference>
<keyword evidence="3" id="KW-0479">Metal-binding</keyword>
<feature type="domain" description="Thiamine pyrophosphate enzyme N-terminal TPP-binding" evidence="10">
    <location>
        <begin position="20"/>
        <end position="136"/>
    </location>
</feature>
<dbReference type="Pfam" id="PF02776">
    <property type="entry name" value="TPP_enzyme_N"/>
    <property type="match status" value="1"/>
</dbReference>
<dbReference type="Pfam" id="PF00205">
    <property type="entry name" value="TPP_enzyme_M"/>
    <property type="match status" value="1"/>
</dbReference>
<dbReference type="CDD" id="cd02004">
    <property type="entry name" value="TPP_BZL_OCoD_HPCL"/>
    <property type="match status" value="1"/>
</dbReference>
<organism evidence="11 12">
    <name type="scientific">Bradyrhizobium iriomotense</name>
    <dbReference type="NCBI Taxonomy" id="441950"/>
    <lineage>
        <taxon>Bacteria</taxon>
        <taxon>Pseudomonadati</taxon>
        <taxon>Pseudomonadota</taxon>
        <taxon>Alphaproteobacteria</taxon>
        <taxon>Hyphomicrobiales</taxon>
        <taxon>Nitrobacteraceae</taxon>
        <taxon>Bradyrhizobium</taxon>
    </lineage>
</organism>
<keyword evidence="4" id="KW-0460">Magnesium</keyword>
<dbReference type="Gene3D" id="3.40.50.1220">
    <property type="entry name" value="TPP-binding domain"/>
    <property type="match status" value="1"/>
</dbReference>
<dbReference type="InterPro" id="IPR012001">
    <property type="entry name" value="Thiamin_PyroP_enz_TPP-bd_dom"/>
</dbReference>
<dbReference type="InterPro" id="IPR017660">
    <property type="entry name" value="Oxalyl-CoA_decarboxylase"/>
</dbReference>
<evidence type="ECO:0000259" key="8">
    <source>
        <dbReference type="Pfam" id="PF00205"/>
    </source>
</evidence>
<comment type="caution">
    <text evidence="11">The sequence shown here is derived from an EMBL/GenBank/DDBJ whole genome shotgun (WGS) entry which is preliminary data.</text>
</comment>
<reference evidence="12" key="1">
    <citation type="journal article" date="2019" name="Int. J. Syst. Evol. Microbiol.">
        <title>The Global Catalogue of Microorganisms (GCM) 10K type strain sequencing project: providing services to taxonomists for standard genome sequencing and annotation.</title>
        <authorList>
            <consortium name="The Broad Institute Genomics Platform"/>
            <consortium name="The Broad Institute Genome Sequencing Center for Infectious Disease"/>
            <person name="Wu L."/>
            <person name="Ma J."/>
        </authorList>
    </citation>
    <scope>NUCLEOTIDE SEQUENCE [LARGE SCALE GENOMIC DNA]</scope>
    <source>
        <strain evidence="12">NBRC 102520</strain>
    </source>
</reference>
<dbReference type="InterPro" id="IPR045025">
    <property type="entry name" value="HACL1-like"/>
</dbReference>
<evidence type="ECO:0000259" key="10">
    <source>
        <dbReference type="Pfam" id="PF02776"/>
    </source>
</evidence>
<feature type="domain" description="Thiamine pyrophosphate enzyme central" evidence="8">
    <location>
        <begin position="211"/>
        <end position="340"/>
    </location>
</feature>
<protein>
    <submittedName>
        <fullName evidence="11">Oxalyl-CoA decarboxylase</fullName>
    </submittedName>
</protein>
<sequence length="577" mass="61129">MLNTATKSEAPGTEQELTDGFHLVIDALKLNGINTIYNVPGIPITDLGRMAQAAGIRVISFRHEQNAGYAAGIAGFLTKKPGVCLTVSAPGFLNGLTALAHATTNCYPMILISGSSEREIVDLQQGDYEEMDQLAIAKPLCKAAYRVLHAQDIGIGLARAIRAAVSGRPGGVYLDLPAKLFGQVMNADAGQKSLVKVIDAAPSQIPSPASVKRALDVLKSAKRPLIILGKGAAYAQADEEIKSFVEKSGVPFLPMSMAKGLLPDTHPQCAGAARSTVLKESDVVLLIGARLNWLLSHGKGKSWGEAPKKFIQIDIEPREMDSNVEIVAPVVGDIGSVVSAFNQALASGWTTPPTEWTNAVSTKREENVAKMAPKLMNNKSPMDYHGALGVLKNVIKEYPDAILVNEGANTLDLARGVIDMYKPRKRLDVGTWGVMGIGMGQAIAAALETGNPVLAVEGDSAFGFSGMEVETICRYNLPICVVIFNNDGIYRGTDVNSANSDPATTVFVKGARYDKMMEAFGGVGVNATSPDELKRAVNEAIKSGKPTLINAVIDPAAGSESGRIGNLNPQSVLQKKK</sequence>
<dbReference type="NCBIfam" id="TIGR03254">
    <property type="entry name" value="oxalate_oxc"/>
    <property type="match status" value="1"/>
</dbReference>
<gene>
    <name evidence="11" type="primary">oxc</name>
    <name evidence="11" type="ORF">GCM10007857_09950</name>
</gene>
<dbReference type="PANTHER" id="PTHR43710:SF2">
    <property type="entry name" value="2-HYDROXYACYL-COA LYASE 1"/>
    <property type="match status" value="1"/>
</dbReference>
<comment type="cofactor">
    <cofactor evidence="1">
        <name>thiamine diphosphate</name>
        <dbReference type="ChEBI" id="CHEBI:58937"/>
    </cofactor>
</comment>
<evidence type="ECO:0000313" key="11">
    <source>
        <dbReference type="EMBL" id="GLR84285.1"/>
    </source>
</evidence>
<evidence type="ECO:0000256" key="3">
    <source>
        <dbReference type="ARBA" id="ARBA00022723"/>
    </source>
</evidence>
<feature type="domain" description="Thiamine pyrophosphate enzyme TPP-binding" evidence="9">
    <location>
        <begin position="409"/>
        <end position="550"/>
    </location>
</feature>
<keyword evidence="6" id="KW-0456">Lyase</keyword>
<keyword evidence="12" id="KW-1185">Reference proteome</keyword>
<evidence type="ECO:0000256" key="1">
    <source>
        <dbReference type="ARBA" id="ARBA00001964"/>
    </source>
</evidence>
<dbReference type="Pfam" id="PF02775">
    <property type="entry name" value="TPP_enzyme_C"/>
    <property type="match status" value="1"/>
</dbReference>
<proteinExistence type="inferred from homology"/>
<dbReference type="Gene3D" id="3.40.50.970">
    <property type="match status" value="2"/>
</dbReference>
<dbReference type="CDD" id="cd07035">
    <property type="entry name" value="TPP_PYR_POX_like"/>
    <property type="match status" value="1"/>
</dbReference>
<dbReference type="InterPro" id="IPR011766">
    <property type="entry name" value="TPP_enzyme_TPP-bd"/>
</dbReference>
<evidence type="ECO:0000256" key="6">
    <source>
        <dbReference type="ARBA" id="ARBA00023239"/>
    </source>
</evidence>
<evidence type="ECO:0000259" key="9">
    <source>
        <dbReference type="Pfam" id="PF02775"/>
    </source>
</evidence>
<accession>A0ABQ6AS72</accession>
<dbReference type="SUPFAM" id="SSF52518">
    <property type="entry name" value="Thiamin diphosphate-binding fold (THDP-binding)"/>
    <property type="match status" value="2"/>
</dbReference>
<evidence type="ECO:0000256" key="7">
    <source>
        <dbReference type="RuleBase" id="RU362132"/>
    </source>
</evidence>
<name>A0ABQ6AS72_9BRAD</name>
<evidence type="ECO:0000256" key="5">
    <source>
        <dbReference type="ARBA" id="ARBA00023052"/>
    </source>
</evidence>
<dbReference type="InterPro" id="IPR029061">
    <property type="entry name" value="THDP-binding"/>
</dbReference>
<dbReference type="NCBIfam" id="NF006721">
    <property type="entry name" value="PRK09259.1"/>
    <property type="match status" value="1"/>
</dbReference>
<dbReference type="PANTHER" id="PTHR43710">
    <property type="entry name" value="2-HYDROXYACYL-COA LYASE"/>
    <property type="match status" value="1"/>
</dbReference>
<dbReference type="RefSeq" id="WP_284261785.1">
    <property type="nucleotide sequence ID" value="NZ_BSOW01000003.1"/>
</dbReference>
<evidence type="ECO:0000256" key="4">
    <source>
        <dbReference type="ARBA" id="ARBA00022842"/>
    </source>
</evidence>
<dbReference type="SUPFAM" id="SSF52467">
    <property type="entry name" value="DHS-like NAD/FAD-binding domain"/>
    <property type="match status" value="1"/>
</dbReference>
<comment type="similarity">
    <text evidence="2 7">Belongs to the TPP enzyme family.</text>
</comment>